<dbReference type="PANTHER" id="PTHR41700:SF1">
    <property type="entry name" value="N-ACETYLTRANSFERASE DOMAIN-CONTAINING PROTEIN"/>
    <property type="match status" value="1"/>
</dbReference>
<dbReference type="Proteomes" id="UP000248544">
    <property type="component" value="Unassembled WGS sequence"/>
</dbReference>
<dbReference type="AlphaFoldDB" id="A0A2W2FMS3"/>
<dbReference type="InterPro" id="IPR016181">
    <property type="entry name" value="Acyl_CoA_acyltransferase"/>
</dbReference>
<evidence type="ECO:0000259" key="1">
    <source>
        <dbReference type="PROSITE" id="PS51186"/>
    </source>
</evidence>
<keyword evidence="2" id="KW-0808">Transferase</keyword>
<dbReference type="InterPro" id="IPR038764">
    <property type="entry name" value="GNAT_N_AcTrfase_prd"/>
</dbReference>
<accession>A0A2W2FMS3</accession>
<comment type="caution">
    <text evidence="2">The sequence shown here is derived from an EMBL/GenBank/DDBJ whole genome shotgun (WGS) entry which is preliminary data.</text>
</comment>
<dbReference type="SUPFAM" id="SSF55729">
    <property type="entry name" value="Acyl-CoA N-acyltransferases (Nat)"/>
    <property type="match status" value="1"/>
</dbReference>
<keyword evidence="3" id="KW-1185">Reference proteome</keyword>
<dbReference type="PANTHER" id="PTHR41700">
    <property type="entry name" value="GCN5-RELATED N-ACETYLTRANSFERASE"/>
    <property type="match status" value="1"/>
</dbReference>
<name>A0A2W2FMS3_9ACTN</name>
<organism evidence="2 3">
    <name type="scientific">Spongiactinospora gelatinilytica</name>
    <dbReference type="NCBI Taxonomy" id="2666298"/>
    <lineage>
        <taxon>Bacteria</taxon>
        <taxon>Bacillati</taxon>
        <taxon>Actinomycetota</taxon>
        <taxon>Actinomycetes</taxon>
        <taxon>Streptosporangiales</taxon>
        <taxon>Streptosporangiaceae</taxon>
        <taxon>Spongiactinospora</taxon>
    </lineage>
</organism>
<dbReference type="PROSITE" id="PS51186">
    <property type="entry name" value="GNAT"/>
    <property type="match status" value="1"/>
</dbReference>
<reference evidence="2 3" key="1">
    <citation type="submission" date="2018-01" db="EMBL/GenBank/DDBJ databases">
        <title>Draft genome sequence of Sphaerisporangium sp. 7K107.</title>
        <authorList>
            <person name="Sahin N."/>
            <person name="Saygin H."/>
            <person name="Ay H."/>
        </authorList>
    </citation>
    <scope>NUCLEOTIDE SEQUENCE [LARGE SCALE GENOMIC DNA]</scope>
    <source>
        <strain evidence="2 3">7K107</strain>
    </source>
</reference>
<feature type="domain" description="N-acetyltransferase" evidence="1">
    <location>
        <begin position="19"/>
        <end position="162"/>
    </location>
</feature>
<proteinExistence type="predicted"/>
<protein>
    <submittedName>
        <fullName evidence="2">GNAT family N-acetyltransferase</fullName>
    </submittedName>
</protein>
<evidence type="ECO:0000313" key="2">
    <source>
        <dbReference type="EMBL" id="PZG36812.1"/>
    </source>
</evidence>
<dbReference type="EMBL" id="POUA01000249">
    <property type="protein sequence ID" value="PZG36812.1"/>
    <property type="molecule type" value="Genomic_DNA"/>
</dbReference>
<sequence>MADNDPWEAAGQAATDAGVTIREVHDLEETHQACRLIERVWRTGAGNPLMTPELLRVLSHSGGYASVAYEGERMVGVSVGLLATAGLHSHITAVEGASRGRNVGFALKLHQRGWAIDRGIPAVTWTFDPLVSRNAYFNLAKLGAVPMEYLPNFYGVMHDEVNAGTDTDRLLVRWDLSGDPVRGPGPRRDSVVIGLDSGPGERPAAGRTDGDVVMVRVPSDIEALRRRDPWGAREWRSAVRDVLGGLMAKGWKVTGFARDGWYVVERPAGPDGDILLRE</sequence>
<gene>
    <name evidence="2" type="ORF">C1I98_26340</name>
</gene>
<evidence type="ECO:0000313" key="3">
    <source>
        <dbReference type="Proteomes" id="UP000248544"/>
    </source>
</evidence>
<dbReference type="RefSeq" id="WP_111170122.1">
    <property type="nucleotide sequence ID" value="NZ_POUA01000249.1"/>
</dbReference>
<dbReference type="GO" id="GO:0016747">
    <property type="term" value="F:acyltransferase activity, transferring groups other than amino-acyl groups"/>
    <property type="evidence" value="ECO:0007669"/>
    <property type="project" value="InterPro"/>
</dbReference>
<dbReference type="InterPro" id="IPR000182">
    <property type="entry name" value="GNAT_dom"/>
</dbReference>